<keyword evidence="2" id="KW-1185">Reference proteome</keyword>
<evidence type="ECO:0000313" key="1">
    <source>
        <dbReference type="EMBL" id="MEN2751495.1"/>
    </source>
</evidence>
<dbReference type="EMBL" id="JBDGHN010000002">
    <property type="protein sequence ID" value="MEN2751495.1"/>
    <property type="molecule type" value="Genomic_DNA"/>
</dbReference>
<dbReference type="Pfam" id="PF11339">
    <property type="entry name" value="DUF3141"/>
    <property type="match status" value="1"/>
</dbReference>
<proteinExistence type="predicted"/>
<comment type="caution">
    <text evidence="1">The sequence shown here is derived from an EMBL/GenBank/DDBJ whole genome shotgun (WGS) entry which is preliminary data.</text>
</comment>
<gene>
    <name evidence="1" type="ORF">AAIR29_07590</name>
</gene>
<dbReference type="PANTHER" id="PTHR36837:SF2">
    <property type="entry name" value="POLY(3-HYDROXYALKANOATE) POLYMERASE SUBUNIT PHAC"/>
    <property type="match status" value="1"/>
</dbReference>
<dbReference type="InterPro" id="IPR051321">
    <property type="entry name" value="PHA/PHB_synthase"/>
</dbReference>
<accession>A0ABU9XBU0</accession>
<dbReference type="RefSeq" id="WP_299219287.1">
    <property type="nucleotide sequence ID" value="NZ_JBDGHN010000002.1"/>
</dbReference>
<dbReference type="SUPFAM" id="SSF53474">
    <property type="entry name" value="alpha/beta-Hydrolases"/>
    <property type="match status" value="1"/>
</dbReference>
<dbReference type="Proteomes" id="UP001461960">
    <property type="component" value="Unassembled WGS sequence"/>
</dbReference>
<dbReference type="InterPro" id="IPR024501">
    <property type="entry name" value="DUF3141"/>
</dbReference>
<organism evidence="1 2">
    <name type="scientific">Psychrobacter saeujeotis</name>
    <dbReference type="NCBI Taxonomy" id="3143436"/>
    <lineage>
        <taxon>Bacteria</taxon>
        <taxon>Pseudomonadati</taxon>
        <taxon>Pseudomonadota</taxon>
        <taxon>Gammaproteobacteria</taxon>
        <taxon>Moraxellales</taxon>
        <taxon>Moraxellaceae</taxon>
        <taxon>Psychrobacter</taxon>
    </lineage>
</organism>
<name>A0ABU9XBU0_9GAMM</name>
<protein>
    <submittedName>
        <fullName evidence="1">DUF3141 domain-containing protein</fullName>
    </submittedName>
</protein>
<reference evidence="1 2" key="1">
    <citation type="submission" date="2024-05" db="EMBL/GenBank/DDBJ databases">
        <authorList>
            <person name="Kim H.-Y."/>
            <person name="Kim E."/>
            <person name="Cai Y."/>
            <person name="Yang S.-M."/>
            <person name="Lee W."/>
        </authorList>
    </citation>
    <scope>NUCLEOTIDE SEQUENCE [LARGE SCALE GENOMIC DNA]</scope>
    <source>
        <strain evidence="1 2">FBL11</strain>
    </source>
</reference>
<dbReference type="PANTHER" id="PTHR36837">
    <property type="entry name" value="POLY(3-HYDROXYALKANOATE) POLYMERASE SUBUNIT PHAC"/>
    <property type="match status" value="1"/>
</dbReference>
<dbReference type="Gene3D" id="3.40.50.1820">
    <property type="entry name" value="alpha/beta hydrolase"/>
    <property type="match status" value="1"/>
</dbReference>
<sequence>MSDTIEKNIENPNKAEVWLSRSNPHHRATGLIPNFQEMVNHQFYKNENTIDELNLQNNYRTDGAGLLIEVTCKHLQQNHKQIQENIQTLNQDKNAIIKSWQKTSTPKKLWQEWLSYSTDSSKRLLQTVDVLKERGDIFLEHELAGCPPVLDYDYQVIMDATKFERPCNYVLLRIEPPKGIVTNDDERPYIVIDPRAGHGAGIGGFKHESQVGVALSQGHPVYFVAFKRLPEPTQTIADITYAEGKFVREVEKRHPHAQSPVIIGNCQGGWAALILAATNQDIKGPIVLNGAPISAWSGEVGVNPMRYKAGVNGGTWLSMLSADINNGVFDGAALVDNFEKMTPYRNYVGKYYDLYKNPEANRQRFLDFERWWGGFFLMNDKEIQWIVENIFVGNRLARNTAQLEKGTNIDLRNVKAPIIAFASHGDDITPPPQALSWILDAYSDERDVEVCGQRIIYMIHEQVGHLGIFVSSKIANHEHTGIASIMDMIEVLPPGLYELHIDHIEGSGQEKTFTVDLKRRTFKDLNQALGDDRTDEELFKAVHRYSMTQTQAYEHNLRPLVKAMSNETSAQFLRTMHPLRLQRSMWSSKNPLAVAACHLNKTMTSTIDNYESADFVPTQKTQKLPNPSNAYARVKLPAIESMQQDNLFLQVEKMFMDSVRVTLDFWRDWQGRYTESMFFGIWSMPWFREYGESVGSRRLLNKDELHELPKVEEALTKISEGSFNEAVVRMMILCNIVADDNIDRDQLMRLTEVLTEQEPFSQLLNTELAAMIHTQTLIVRFAEDDSIKSLSTLIETKSERIKAFKLVYYVVGDKSEDRNYRTLSMMNDIKATLGLADTDIK</sequence>
<dbReference type="InterPro" id="IPR029058">
    <property type="entry name" value="AB_hydrolase_fold"/>
</dbReference>
<evidence type="ECO:0000313" key="2">
    <source>
        <dbReference type="Proteomes" id="UP001461960"/>
    </source>
</evidence>